<dbReference type="NCBIfam" id="NF002077">
    <property type="entry name" value="PRK00913.2-4"/>
    <property type="match status" value="1"/>
</dbReference>
<sequence>MIQTTSREPRSLSSDILVYFAAETGKKTPDCADPDIRKILRVPWKNGDFSGKEGQVFLIYPSMAAGLHKKDIRAGRILLVGLGKPEKLDSARREQLRLAAGTAARKGIDLKAKEMVVVLPDSVDLPSRQMAECVTEGLILGNYRFDKYKTKSEDEDGTGAVERFILHPGSHGESAVRKGMTRGRHAALAACTTRDMANEPGNGWTPERFALYGNRLAREYGLRCQVLDKQEMEKLGMGGILAVNQGSATPPRLVILEYRTRKKNPTLMLVGKGLTFDSGGVSLKPASGMEEMKYDMCGGAAVMAAMEAIAQEKPAGINVVALVPATDNMPSGTATKPGDIITHYNGKTSEIINTDAEGRLILADALAYGVEKFRPDGVVDLATLTGAVIIGLGHHHTGLLANNDQLAGQLLRAGELAGEPLWRLPLGREYRKQLKSEVADLKNTGGRPAGTITAACYLEEFVGEVPWAHLDIAGTAWNFTEKSYIPKGPSGIGTRTIINLVLHWKNLGQPGGGKD</sequence>
<feature type="binding site" evidence="8">
    <location>
        <position position="272"/>
    </location>
    <ligand>
        <name>Mn(2+)</name>
        <dbReference type="ChEBI" id="CHEBI:29035"/>
        <label>2</label>
    </ligand>
</feature>
<feature type="active site" evidence="8">
    <location>
        <position position="284"/>
    </location>
</feature>
<keyword evidence="6 8" id="KW-0378">Hydrolase</keyword>
<evidence type="ECO:0000256" key="8">
    <source>
        <dbReference type="HAMAP-Rule" id="MF_00181"/>
    </source>
</evidence>
<evidence type="ECO:0000256" key="7">
    <source>
        <dbReference type="ARBA" id="ARBA00023211"/>
    </source>
</evidence>
<evidence type="ECO:0000256" key="6">
    <source>
        <dbReference type="ARBA" id="ARBA00022801"/>
    </source>
</evidence>
<keyword evidence="8" id="KW-0963">Cytoplasm</keyword>
<comment type="similarity">
    <text evidence="3 8">Belongs to the peptidase M17 family.</text>
</comment>
<dbReference type="RefSeq" id="WP_267928793.1">
    <property type="nucleotide sequence ID" value="NZ_AP024233.1"/>
</dbReference>
<dbReference type="InterPro" id="IPR000819">
    <property type="entry name" value="Peptidase_M17_C"/>
</dbReference>
<evidence type="ECO:0000313" key="11">
    <source>
        <dbReference type="Proteomes" id="UP001063350"/>
    </source>
</evidence>
<comment type="cofactor">
    <cofactor evidence="8">
        <name>Mn(2+)</name>
        <dbReference type="ChEBI" id="CHEBI:29035"/>
    </cofactor>
    <text evidence="8">Binds 2 manganese ions per subunit.</text>
</comment>
<evidence type="ECO:0000256" key="2">
    <source>
        <dbReference type="ARBA" id="ARBA00000967"/>
    </source>
</evidence>
<evidence type="ECO:0000256" key="1">
    <source>
        <dbReference type="ARBA" id="ARBA00000135"/>
    </source>
</evidence>
<dbReference type="Pfam" id="PF02789">
    <property type="entry name" value="Peptidase_M17_N"/>
    <property type="match status" value="1"/>
</dbReference>
<dbReference type="PANTHER" id="PTHR11963">
    <property type="entry name" value="LEUCINE AMINOPEPTIDASE-RELATED"/>
    <property type="match status" value="1"/>
</dbReference>
<feature type="binding site" evidence="8">
    <location>
        <position position="277"/>
    </location>
    <ligand>
        <name>Mn(2+)</name>
        <dbReference type="ChEBI" id="CHEBI:29035"/>
        <label>2</label>
    </ligand>
</feature>
<dbReference type="InterPro" id="IPR011356">
    <property type="entry name" value="Leucine_aapep/pepB"/>
</dbReference>
<evidence type="ECO:0000256" key="3">
    <source>
        <dbReference type="ARBA" id="ARBA00009528"/>
    </source>
</evidence>
<keyword evidence="11" id="KW-1185">Reference proteome</keyword>
<feature type="domain" description="Cytosol aminopeptidase" evidence="9">
    <location>
        <begin position="353"/>
        <end position="360"/>
    </location>
</feature>
<keyword evidence="7 8" id="KW-0464">Manganese</keyword>
<keyword evidence="4 8" id="KW-0031">Aminopeptidase</keyword>
<gene>
    <name evidence="8 10" type="primary">pepA</name>
    <name evidence="10" type="ORF">GF1_12850</name>
</gene>
<dbReference type="Gene3D" id="3.40.630.10">
    <property type="entry name" value="Zn peptidases"/>
    <property type="match status" value="1"/>
</dbReference>
<evidence type="ECO:0000313" key="10">
    <source>
        <dbReference type="EMBL" id="BCO08909.1"/>
    </source>
</evidence>
<comment type="catalytic activity">
    <reaction evidence="1 8">
        <text>Release of an N-terminal amino acid, Xaa-|-Yaa-, in which Xaa is preferably Leu, but may be other amino acids including Pro although not Arg or Lys, and Yaa may be Pro. Amino acid amides and methyl esters are also readily hydrolyzed, but rates on arylamides are exceedingly low.</text>
        <dbReference type="EC" id="3.4.11.1"/>
    </reaction>
</comment>
<dbReference type="EMBL" id="AP024233">
    <property type="protein sequence ID" value="BCO08909.1"/>
    <property type="molecule type" value="Genomic_DNA"/>
</dbReference>
<dbReference type="SUPFAM" id="SSF53187">
    <property type="entry name" value="Zn-dependent exopeptidases"/>
    <property type="match status" value="1"/>
</dbReference>
<dbReference type="AlphaFoldDB" id="A0A915TZZ9"/>
<comment type="catalytic activity">
    <reaction evidence="2 8">
        <text>Release of an N-terminal amino acid, preferentially leucine, but not glutamic or aspartic acids.</text>
        <dbReference type="EC" id="3.4.11.10"/>
    </reaction>
</comment>
<feature type="binding site" evidence="8">
    <location>
        <position position="357"/>
    </location>
    <ligand>
        <name>Mn(2+)</name>
        <dbReference type="ChEBI" id="CHEBI:29035"/>
        <label>1</label>
    </ligand>
</feature>
<comment type="function">
    <text evidence="8">Presumably involved in the processing and regular turnover of intracellular proteins. Catalyzes the removal of unsubstituted N-terminal amino acids from various peptides.</text>
</comment>
<evidence type="ECO:0000256" key="5">
    <source>
        <dbReference type="ARBA" id="ARBA00022670"/>
    </source>
</evidence>
<dbReference type="CDD" id="cd00433">
    <property type="entry name" value="Peptidase_M17"/>
    <property type="match status" value="1"/>
</dbReference>
<dbReference type="GO" id="GO:0005737">
    <property type="term" value="C:cytoplasm"/>
    <property type="evidence" value="ECO:0007669"/>
    <property type="project" value="UniProtKB-SubCell"/>
</dbReference>
<evidence type="ECO:0000256" key="4">
    <source>
        <dbReference type="ARBA" id="ARBA00022438"/>
    </source>
</evidence>
<feature type="binding site" evidence="8">
    <location>
        <position position="295"/>
    </location>
    <ligand>
        <name>Mn(2+)</name>
        <dbReference type="ChEBI" id="CHEBI:29035"/>
        <label>2</label>
    </ligand>
</feature>
<dbReference type="InterPro" id="IPR008283">
    <property type="entry name" value="Peptidase_M17_N"/>
</dbReference>
<dbReference type="GO" id="GO:0030145">
    <property type="term" value="F:manganese ion binding"/>
    <property type="evidence" value="ECO:0007669"/>
    <property type="project" value="UniProtKB-UniRule"/>
</dbReference>
<dbReference type="KEGG" id="ddu:GF1_12850"/>
<dbReference type="EC" id="3.4.11.1" evidence="8"/>
<feature type="binding site" evidence="8">
    <location>
        <position position="277"/>
    </location>
    <ligand>
        <name>Mn(2+)</name>
        <dbReference type="ChEBI" id="CHEBI:29035"/>
        <label>1</label>
    </ligand>
</feature>
<protein>
    <recommendedName>
        <fullName evidence="8">Probable cytosol aminopeptidase</fullName>
        <ecNumber evidence="8">3.4.11.1</ecNumber>
    </recommendedName>
    <alternativeName>
        <fullName evidence="8">Leucine aminopeptidase</fullName>
        <shortName evidence="8">LAP</shortName>
        <ecNumber evidence="8">3.4.11.10</ecNumber>
    </alternativeName>
    <alternativeName>
        <fullName evidence="8">Leucyl aminopeptidase</fullName>
    </alternativeName>
</protein>
<dbReference type="PROSITE" id="PS00631">
    <property type="entry name" value="CYTOSOL_AP"/>
    <property type="match status" value="1"/>
</dbReference>
<dbReference type="PANTHER" id="PTHR11963:SF23">
    <property type="entry name" value="CYTOSOL AMINOPEPTIDASE"/>
    <property type="match status" value="1"/>
</dbReference>
<evidence type="ECO:0000259" key="9">
    <source>
        <dbReference type="PROSITE" id="PS00631"/>
    </source>
</evidence>
<dbReference type="NCBIfam" id="NF002083">
    <property type="entry name" value="PRK00913.3-5"/>
    <property type="match status" value="1"/>
</dbReference>
<dbReference type="GO" id="GO:0070006">
    <property type="term" value="F:metalloaminopeptidase activity"/>
    <property type="evidence" value="ECO:0007669"/>
    <property type="project" value="InterPro"/>
</dbReference>
<dbReference type="Gene3D" id="3.40.220.10">
    <property type="entry name" value="Leucine Aminopeptidase, subunit E, domain 1"/>
    <property type="match status" value="1"/>
</dbReference>
<dbReference type="PRINTS" id="PR00481">
    <property type="entry name" value="LAMNOPPTDASE"/>
</dbReference>
<proteinExistence type="inferred from homology"/>
<dbReference type="Proteomes" id="UP001063350">
    <property type="component" value="Chromosome"/>
</dbReference>
<dbReference type="EC" id="3.4.11.10" evidence="8"/>
<feature type="binding site" evidence="8">
    <location>
        <position position="355"/>
    </location>
    <ligand>
        <name>Mn(2+)</name>
        <dbReference type="ChEBI" id="CHEBI:29035"/>
        <label>1</label>
    </ligand>
</feature>
<dbReference type="InterPro" id="IPR023042">
    <property type="entry name" value="Peptidase_M17_leu_NH2_pept"/>
</dbReference>
<dbReference type="Pfam" id="PF00883">
    <property type="entry name" value="Peptidase_M17"/>
    <property type="match status" value="1"/>
</dbReference>
<dbReference type="SUPFAM" id="SSF52949">
    <property type="entry name" value="Macro domain-like"/>
    <property type="match status" value="1"/>
</dbReference>
<keyword evidence="5 8" id="KW-0645">Protease</keyword>
<organism evidence="10 11">
    <name type="scientific">Desulfolithobacter dissulfuricans</name>
    <dbReference type="NCBI Taxonomy" id="2795293"/>
    <lineage>
        <taxon>Bacteria</taxon>
        <taxon>Pseudomonadati</taxon>
        <taxon>Thermodesulfobacteriota</taxon>
        <taxon>Desulfobulbia</taxon>
        <taxon>Desulfobulbales</taxon>
        <taxon>Desulfobulbaceae</taxon>
        <taxon>Desulfolithobacter</taxon>
    </lineage>
</organism>
<reference evidence="10" key="1">
    <citation type="submission" date="2020-12" db="EMBL/GenBank/DDBJ databases">
        <title>Desulfobium dissulfuricans gen. nov., sp. nov., a novel mesophilic, sulfate-reducing bacterium isolated from a deep-sea hydrothermal vent.</title>
        <authorList>
            <person name="Hashimoto Y."/>
            <person name="Tame A."/>
            <person name="Sawayama S."/>
            <person name="Miyazaki J."/>
            <person name="Takai K."/>
            <person name="Nakagawa S."/>
        </authorList>
    </citation>
    <scope>NUCLEOTIDE SEQUENCE</scope>
    <source>
        <strain evidence="10">GF1</strain>
    </source>
</reference>
<name>A0A915TZZ9_9BACT</name>
<feature type="active site" evidence="8">
    <location>
        <position position="359"/>
    </location>
</feature>
<accession>A0A915TZZ9</accession>
<comment type="subcellular location">
    <subcellularLocation>
        <location evidence="8">Cytoplasm</location>
    </subcellularLocation>
</comment>
<feature type="binding site" evidence="8">
    <location>
        <position position="357"/>
    </location>
    <ligand>
        <name>Mn(2+)</name>
        <dbReference type="ChEBI" id="CHEBI:29035"/>
        <label>2</label>
    </ligand>
</feature>
<dbReference type="NCBIfam" id="NF002074">
    <property type="entry name" value="PRK00913.1-4"/>
    <property type="match status" value="1"/>
</dbReference>
<dbReference type="InterPro" id="IPR043472">
    <property type="entry name" value="Macro_dom-like"/>
</dbReference>
<dbReference type="NCBIfam" id="NF002073">
    <property type="entry name" value="PRK00913.1-2"/>
    <property type="match status" value="1"/>
</dbReference>
<dbReference type="GO" id="GO:0006508">
    <property type="term" value="P:proteolysis"/>
    <property type="evidence" value="ECO:0007669"/>
    <property type="project" value="UniProtKB-KW"/>
</dbReference>
<keyword evidence="8" id="KW-0479">Metal-binding</keyword>
<dbReference type="HAMAP" id="MF_00181">
    <property type="entry name" value="Cytosol_peptidase_M17"/>
    <property type="match status" value="1"/>
</dbReference>